<accession>A0ACC0UR23</accession>
<comment type="caution">
    <text evidence="1">The sequence shown here is derived from an EMBL/GenBank/DDBJ whole genome shotgun (WGS) entry which is preliminary data.</text>
</comment>
<protein>
    <submittedName>
        <fullName evidence="1">Uncharacterized protein</fullName>
    </submittedName>
</protein>
<gene>
    <name evidence="1" type="ORF">N3K66_009001</name>
</gene>
<dbReference type="Proteomes" id="UP001163324">
    <property type="component" value="Chromosome 10"/>
</dbReference>
<proteinExistence type="predicted"/>
<name>A0ACC0UR23_9HYPO</name>
<evidence type="ECO:0000313" key="2">
    <source>
        <dbReference type="Proteomes" id="UP001163324"/>
    </source>
</evidence>
<evidence type="ECO:0000313" key="1">
    <source>
        <dbReference type="EMBL" id="KAI9896101.1"/>
    </source>
</evidence>
<keyword evidence="2" id="KW-1185">Reference proteome</keyword>
<reference evidence="1" key="1">
    <citation type="submission" date="2022-10" db="EMBL/GenBank/DDBJ databases">
        <title>Complete Genome of Trichothecium roseum strain YXFP-22015, a Plant Pathogen Isolated from Citrus.</title>
        <authorList>
            <person name="Wang Y."/>
            <person name="Zhu L."/>
        </authorList>
    </citation>
    <scope>NUCLEOTIDE SEQUENCE</scope>
    <source>
        <strain evidence="1">YXFP-22015</strain>
    </source>
</reference>
<sequence>MDNITLNNDLVSARLTPPPEETECPSGNACLAPDRTAALDDPPTPDSLPVQMADRRQSAPSPRPASRHSRKSTSATPRRSSSSSAVVSDAIFSSRALEDVYREMAYLGVSLEKQWAYDARLWEAMMLLEWQMELASCGRERKILKKRQRTARIRLDQSGQQKTAIMQCLGLLQIELHSLDDRRLARWDLERRRLSLYAPRGGQQWASPPPPPPAPPPPPPPAPPPPPPQATGPPLNAACPEFVPRGAKWASQTLHPAQEQPEPGYFDVQHSGWTFEDGEGDGDGSEDETRRRFSVDSEVLSPGRDRRLSLPNLCPVTE</sequence>
<organism evidence="1 2">
    <name type="scientific">Trichothecium roseum</name>
    <dbReference type="NCBI Taxonomy" id="47278"/>
    <lineage>
        <taxon>Eukaryota</taxon>
        <taxon>Fungi</taxon>
        <taxon>Dikarya</taxon>
        <taxon>Ascomycota</taxon>
        <taxon>Pezizomycotina</taxon>
        <taxon>Sordariomycetes</taxon>
        <taxon>Hypocreomycetidae</taxon>
        <taxon>Hypocreales</taxon>
        <taxon>Hypocreales incertae sedis</taxon>
        <taxon>Trichothecium</taxon>
    </lineage>
</organism>
<dbReference type="EMBL" id="CM047949">
    <property type="protein sequence ID" value="KAI9896101.1"/>
    <property type="molecule type" value="Genomic_DNA"/>
</dbReference>